<keyword evidence="4" id="KW-1185">Reference proteome</keyword>
<reference evidence="3 4" key="1">
    <citation type="submission" date="2013-03" db="EMBL/GenBank/DDBJ databases">
        <title>The Genome Sequence of Exophiala aquamarina CBS 119918.</title>
        <authorList>
            <consortium name="The Broad Institute Genomics Platform"/>
            <person name="Cuomo C."/>
            <person name="de Hoog S."/>
            <person name="Gorbushina A."/>
            <person name="Walker B."/>
            <person name="Young S.K."/>
            <person name="Zeng Q."/>
            <person name="Gargeya S."/>
            <person name="Fitzgerald M."/>
            <person name="Haas B."/>
            <person name="Abouelleil A."/>
            <person name="Allen A.W."/>
            <person name="Alvarado L."/>
            <person name="Arachchi H.M."/>
            <person name="Berlin A.M."/>
            <person name="Chapman S.B."/>
            <person name="Gainer-Dewar J."/>
            <person name="Goldberg J."/>
            <person name="Griggs A."/>
            <person name="Gujja S."/>
            <person name="Hansen M."/>
            <person name="Howarth C."/>
            <person name="Imamovic A."/>
            <person name="Ireland A."/>
            <person name="Larimer J."/>
            <person name="McCowan C."/>
            <person name="Murphy C."/>
            <person name="Pearson M."/>
            <person name="Poon T.W."/>
            <person name="Priest M."/>
            <person name="Roberts A."/>
            <person name="Saif S."/>
            <person name="Shea T."/>
            <person name="Sisk P."/>
            <person name="Sykes S."/>
            <person name="Wortman J."/>
            <person name="Nusbaum C."/>
            <person name="Birren B."/>
        </authorList>
    </citation>
    <scope>NUCLEOTIDE SEQUENCE [LARGE SCALE GENOMIC DNA]</scope>
    <source>
        <strain evidence="3 4">CBS 119918</strain>
    </source>
</reference>
<accession>A0A072PSH3</accession>
<keyword evidence="2" id="KW-0812">Transmembrane</keyword>
<keyword evidence="2" id="KW-1133">Transmembrane helix</keyword>
<comment type="caution">
    <text evidence="3">The sequence shown here is derived from an EMBL/GenBank/DDBJ whole genome shotgun (WGS) entry which is preliminary data.</text>
</comment>
<proteinExistence type="predicted"/>
<name>A0A072PSH3_9EURO</name>
<dbReference type="VEuPathDB" id="FungiDB:A1O9_01040"/>
<keyword evidence="2" id="KW-0472">Membrane</keyword>
<dbReference type="Proteomes" id="UP000027920">
    <property type="component" value="Unassembled WGS sequence"/>
</dbReference>
<organism evidence="3 4">
    <name type="scientific">Exophiala aquamarina CBS 119918</name>
    <dbReference type="NCBI Taxonomy" id="1182545"/>
    <lineage>
        <taxon>Eukaryota</taxon>
        <taxon>Fungi</taxon>
        <taxon>Dikarya</taxon>
        <taxon>Ascomycota</taxon>
        <taxon>Pezizomycotina</taxon>
        <taxon>Eurotiomycetes</taxon>
        <taxon>Chaetothyriomycetidae</taxon>
        <taxon>Chaetothyriales</taxon>
        <taxon>Herpotrichiellaceae</taxon>
        <taxon>Exophiala</taxon>
    </lineage>
</organism>
<feature type="compositionally biased region" description="Low complexity" evidence="1">
    <location>
        <begin position="47"/>
        <end position="61"/>
    </location>
</feature>
<dbReference type="AlphaFoldDB" id="A0A072PSH3"/>
<protein>
    <submittedName>
        <fullName evidence="3">Uncharacterized protein</fullName>
    </submittedName>
</protein>
<feature type="region of interest" description="Disordered" evidence="1">
    <location>
        <begin position="44"/>
        <end position="80"/>
    </location>
</feature>
<dbReference type="HOGENOM" id="CLU_2589756_0_0_1"/>
<sequence length="80" mass="9538">MGRRKASLNFWLSWHWWWLSTLCFSSSSPGIWRCFRRRRRQDLRRLPPSTSPSSNSNSNSNHHLAMQKSYTRCSPRNRAG</sequence>
<feature type="transmembrane region" description="Helical" evidence="2">
    <location>
        <begin position="16"/>
        <end position="35"/>
    </location>
</feature>
<evidence type="ECO:0000256" key="1">
    <source>
        <dbReference type="SAM" id="MobiDB-lite"/>
    </source>
</evidence>
<gene>
    <name evidence="3" type="ORF">A1O9_01040</name>
</gene>
<evidence type="ECO:0000313" key="3">
    <source>
        <dbReference type="EMBL" id="KEF63064.1"/>
    </source>
</evidence>
<dbReference type="RefSeq" id="XP_013265654.1">
    <property type="nucleotide sequence ID" value="XM_013410200.1"/>
</dbReference>
<dbReference type="EMBL" id="AMGV01000001">
    <property type="protein sequence ID" value="KEF63064.1"/>
    <property type="molecule type" value="Genomic_DNA"/>
</dbReference>
<evidence type="ECO:0000313" key="4">
    <source>
        <dbReference type="Proteomes" id="UP000027920"/>
    </source>
</evidence>
<evidence type="ECO:0000256" key="2">
    <source>
        <dbReference type="SAM" id="Phobius"/>
    </source>
</evidence>
<dbReference type="GeneID" id="25275988"/>